<proteinExistence type="predicted"/>
<organism evidence="1 2">
    <name type="scientific">Flagellimonas hymeniacidonis</name>
    <dbReference type="NCBI Taxonomy" id="2603628"/>
    <lineage>
        <taxon>Bacteria</taxon>
        <taxon>Pseudomonadati</taxon>
        <taxon>Bacteroidota</taxon>
        <taxon>Flavobacteriia</taxon>
        <taxon>Flavobacteriales</taxon>
        <taxon>Flavobacteriaceae</taxon>
        <taxon>Flagellimonas</taxon>
    </lineage>
</organism>
<reference evidence="1 2" key="1">
    <citation type="submission" date="2019-08" db="EMBL/GenBank/DDBJ databases">
        <title>Professor.</title>
        <authorList>
            <person name="Park J.S."/>
        </authorList>
    </citation>
    <scope>NUCLEOTIDE SEQUENCE [LARGE SCALE GENOMIC DNA]</scope>
    <source>
        <strain evidence="1 2">176CP5-101</strain>
    </source>
</reference>
<dbReference type="Proteomes" id="UP000321456">
    <property type="component" value="Unassembled WGS sequence"/>
</dbReference>
<dbReference type="EMBL" id="VRUR01000002">
    <property type="protein sequence ID" value="TXN36132.1"/>
    <property type="molecule type" value="Genomic_DNA"/>
</dbReference>
<name>A0A5C8V531_9FLAO</name>
<keyword evidence="2" id="KW-1185">Reference proteome</keyword>
<protein>
    <submittedName>
        <fullName evidence="1">Uncharacterized protein</fullName>
    </submittedName>
</protein>
<dbReference type="AlphaFoldDB" id="A0A5C8V531"/>
<evidence type="ECO:0000313" key="2">
    <source>
        <dbReference type="Proteomes" id="UP000321456"/>
    </source>
</evidence>
<gene>
    <name evidence="1" type="ORF">FVB32_16370</name>
</gene>
<dbReference type="RefSeq" id="WP_147744903.1">
    <property type="nucleotide sequence ID" value="NZ_VRUR01000002.1"/>
</dbReference>
<evidence type="ECO:0000313" key="1">
    <source>
        <dbReference type="EMBL" id="TXN36132.1"/>
    </source>
</evidence>
<sequence>MAVSSILTEINTLLDDKSPKSCELTFALLDIDTYHNGTFLKRVQRPYPKIIIHKPVNSTSAQMEVQNNLVFSFSFWFEKPTCHFNYKSKMLQLPRPLTEGALEMDAEKLVLRFTIDAPDKVLQVRIQHTYTQLL</sequence>
<comment type="caution">
    <text evidence="1">The sequence shown here is derived from an EMBL/GenBank/DDBJ whole genome shotgun (WGS) entry which is preliminary data.</text>
</comment>
<accession>A0A5C8V531</accession>